<dbReference type="STRING" id="1330021.A0A367L4I9"/>
<organism evidence="3 4">
    <name type="scientific">Ophiocordyceps polyrhachis-furcata BCC 54312</name>
    <dbReference type="NCBI Taxonomy" id="1330021"/>
    <lineage>
        <taxon>Eukaryota</taxon>
        <taxon>Fungi</taxon>
        <taxon>Dikarya</taxon>
        <taxon>Ascomycota</taxon>
        <taxon>Pezizomycotina</taxon>
        <taxon>Sordariomycetes</taxon>
        <taxon>Hypocreomycetidae</taxon>
        <taxon>Hypocreales</taxon>
        <taxon>Ophiocordycipitaceae</taxon>
        <taxon>Ophiocordyceps</taxon>
    </lineage>
</organism>
<name>A0A367L4I9_9HYPO</name>
<dbReference type="Proteomes" id="UP000253664">
    <property type="component" value="Unassembled WGS sequence"/>
</dbReference>
<feature type="chain" id="PRO_5016859771" evidence="2">
    <location>
        <begin position="19"/>
        <end position="265"/>
    </location>
</feature>
<keyword evidence="2" id="KW-0732">Signal</keyword>
<dbReference type="EMBL" id="LKCN02000015">
    <property type="protein sequence ID" value="RCI09353.1"/>
    <property type="molecule type" value="Genomic_DNA"/>
</dbReference>
<dbReference type="AlphaFoldDB" id="A0A367L4I9"/>
<gene>
    <name evidence="3" type="ORF">L249_3745</name>
</gene>
<feature type="signal peptide" evidence="2">
    <location>
        <begin position="1"/>
        <end position="18"/>
    </location>
</feature>
<evidence type="ECO:0000313" key="3">
    <source>
        <dbReference type="EMBL" id="RCI09353.1"/>
    </source>
</evidence>
<feature type="compositionally biased region" description="Pro residues" evidence="1">
    <location>
        <begin position="140"/>
        <end position="160"/>
    </location>
</feature>
<proteinExistence type="predicted"/>
<comment type="caution">
    <text evidence="3">The sequence shown here is derived from an EMBL/GenBank/DDBJ whole genome shotgun (WGS) entry which is preliminary data.</text>
</comment>
<evidence type="ECO:0000256" key="1">
    <source>
        <dbReference type="SAM" id="MobiDB-lite"/>
    </source>
</evidence>
<dbReference type="OrthoDB" id="5409186at2759"/>
<feature type="region of interest" description="Disordered" evidence="1">
    <location>
        <begin position="132"/>
        <end position="162"/>
    </location>
</feature>
<evidence type="ECO:0000256" key="2">
    <source>
        <dbReference type="SAM" id="SignalP"/>
    </source>
</evidence>
<evidence type="ECO:0000313" key="4">
    <source>
        <dbReference type="Proteomes" id="UP000253664"/>
    </source>
</evidence>
<keyword evidence="4" id="KW-1185">Reference proteome</keyword>
<accession>A0A367L4I9</accession>
<protein>
    <submittedName>
        <fullName evidence="3">Uncharacterized protein</fullName>
    </submittedName>
</protein>
<reference evidence="3 4" key="1">
    <citation type="journal article" date="2015" name="BMC Genomics">
        <title>Insights from the genome of Ophiocordyceps polyrhachis-furcata to pathogenicity and host specificity in insect fungi.</title>
        <authorList>
            <person name="Wichadakul D."/>
            <person name="Kobmoo N."/>
            <person name="Ingsriswang S."/>
            <person name="Tangphatsornruang S."/>
            <person name="Chantasingh D."/>
            <person name="Luangsa-ard J.J."/>
            <person name="Eurwilaichitr L."/>
        </authorList>
    </citation>
    <scope>NUCLEOTIDE SEQUENCE [LARGE SCALE GENOMIC DNA]</scope>
    <source>
        <strain evidence="3 4">BCC 54312</strain>
    </source>
</reference>
<sequence length="265" mass="27086">MHPSSTLVLLSALGLVASSQVFNMAVYSNRLSLARRDGSSAYQPEVAVCKEGMNSCEEACGAGFEQCPGAKGDEAHCVNRLRNESCCMGGHGQSCAAGFYCTVDNTGNNICCPEGQDLSACANEQKVAGQLQYATSTPPSSTPPTPPPPPPTTTPVPTPAAPTTTMMMASTTMMKNTTPLSTYQLVNTTTIASTIYLSPISSSASCTTPPFGALNSTVAKSTLASQAPFAAAPPQSPTGLTSRAVAHAPVGASMLVVVAALFALL</sequence>